<dbReference type="RefSeq" id="WP_142453082.1">
    <property type="nucleotide sequence ID" value="NZ_FXTP01000002.1"/>
</dbReference>
<dbReference type="PANTHER" id="PTHR30146">
    <property type="entry name" value="LACI-RELATED TRANSCRIPTIONAL REPRESSOR"/>
    <property type="match status" value="1"/>
</dbReference>
<dbReference type="InterPro" id="IPR046335">
    <property type="entry name" value="LacI/GalR-like_sensor"/>
</dbReference>
<evidence type="ECO:0000259" key="4">
    <source>
        <dbReference type="PROSITE" id="PS50932"/>
    </source>
</evidence>
<evidence type="ECO:0000256" key="3">
    <source>
        <dbReference type="ARBA" id="ARBA00023163"/>
    </source>
</evidence>
<keyword evidence="1" id="KW-0805">Transcription regulation</keyword>
<dbReference type="OrthoDB" id="9803256at2"/>
<feature type="domain" description="HTH lacI-type" evidence="4">
    <location>
        <begin position="3"/>
        <end position="57"/>
    </location>
</feature>
<sequence length="341" mass="38171">MKVTLKDISEATNFSVSTISRAIRGEGRISEKNRRKILACAHKLGYPLPTNGRKLPKDQPPNIALITQLHPGEFYASFFNGFVEAATTKKVTVSLFSVTHDIDSVSSLIEKLRNLGYAAAVIFVPELKEEQYLHILHATPKDFPVISCSNIDNSVLDTVTFDAYQGASLVAKHLFEQGFRKLGIIEGPHEMPEARFRTNGFMDFIKRKDDANLLWDFKGDYTLQAGIRAFHAFHQLDEKPDAVFAANDAMAFGFMEAAREAGYTFPDDVALVGYDNLPMCENHYPRLTSVETNYTRLAENTIDNLLSRLKKPIEHQGIVSMVPVSLKVRQSSTLVKDKELA</sequence>
<dbReference type="PROSITE" id="PS50932">
    <property type="entry name" value="HTH_LACI_2"/>
    <property type="match status" value="1"/>
</dbReference>
<evidence type="ECO:0000313" key="6">
    <source>
        <dbReference type="Proteomes" id="UP000317557"/>
    </source>
</evidence>
<dbReference type="InterPro" id="IPR010982">
    <property type="entry name" value="Lambda_DNA-bd_dom_sf"/>
</dbReference>
<accession>A0A521B665</accession>
<dbReference type="Pfam" id="PF13377">
    <property type="entry name" value="Peripla_BP_3"/>
    <property type="match status" value="1"/>
</dbReference>
<keyword evidence="3" id="KW-0804">Transcription</keyword>
<keyword evidence="2" id="KW-0238">DNA-binding</keyword>
<dbReference type="SUPFAM" id="SSF47413">
    <property type="entry name" value="lambda repressor-like DNA-binding domains"/>
    <property type="match status" value="1"/>
</dbReference>
<protein>
    <submittedName>
        <fullName evidence="5">Transcriptional regulator, LacI family</fullName>
    </submittedName>
</protein>
<dbReference type="Gene3D" id="1.10.260.40">
    <property type="entry name" value="lambda repressor-like DNA-binding domains"/>
    <property type="match status" value="1"/>
</dbReference>
<dbReference type="InterPro" id="IPR000843">
    <property type="entry name" value="HTH_LacI"/>
</dbReference>
<dbReference type="SMART" id="SM00354">
    <property type="entry name" value="HTH_LACI"/>
    <property type="match status" value="1"/>
</dbReference>
<dbReference type="SUPFAM" id="SSF53822">
    <property type="entry name" value="Periplasmic binding protein-like I"/>
    <property type="match status" value="1"/>
</dbReference>
<evidence type="ECO:0000256" key="1">
    <source>
        <dbReference type="ARBA" id="ARBA00023015"/>
    </source>
</evidence>
<dbReference type="AlphaFoldDB" id="A0A521B665"/>
<dbReference type="PANTHER" id="PTHR30146:SF109">
    <property type="entry name" value="HTH-TYPE TRANSCRIPTIONAL REGULATOR GALS"/>
    <property type="match status" value="1"/>
</dbReference>
<dbReference type="EMBL" id="FXTP01000002">
    <property type="protein sequence ID" value="SMO42597.1"/>
    <property type="molecule type" value="Genomic_DNA"/>
</dbReference>
<proteinExistence type="predicted"/>
<dbReference type="Gene3D" id="3.40.50.2300">
    <property type="match status" value="2"/>
</dbReference>
<dbReference type="GO" id="GO:0000976">
    <property type="term" value="F:transcription cis-regulatory region binding"/>
    <property type="evidence" value="ECO:0007669"/>
    <property type="project" value="TreeGrafter"/>
</dbReference>
<dbReference type="CDD" id="cd06267">
    <property type="entry name" value="PBP1_LacI_sugar_binding-like"/>
    <property type="match status" value="1"/>
</dbReference>
<reference evidence="5 6" key="1">
    <citation type="submission" date="2017-05" db="EMBL/GenBank/DDBJ databases">
        <authorList>
            <person name="Varghese N."/>
            <person name="Submissions S."/>
        </authorList>
    </citation>
    <scope>NUCLEOTIDE SEQUENCE [LARGE SCALE GENOMIC DNA]</scope>
    <source>
        <strain evidence="5 6">DSM 21985</strain>
    </source>
</reference>
<evidence type="ECO:0000313" key="5">
    <source>
        <dbReference type="EMBL" id="SMO42597.1"/>
    </source>
</evidence>
<dbReference type="Pfam" id="PF00356">
    <property type="entry name" value="LacI"/>
    <property type="match status" value="1"/>
</dbReference>
<gene>
    <name evidence="5" type="ORF">SAMN06265219_10259</name>
</gene>
<dbReference type="GO" id="GO:0003700">
    <property type="term" value="F:DNA-binding transcription factor activity"/>
    <property type="evidence" value="ECO:0007669"/>
    <property type="project" value="TreeGrafter"/>
</dbReference>
<keyword evidence="6" id="KW-1185">Reference proteome</keyword>
<dbReference type="Proteomes" id="UP000317557">
    <property type="component" value="Unassembled WGS sequence"/>
</dbReference>
<dbReference type="InterPro" id="IPR028082">
    <property type="entry name" value="Peripla_BP_I"/>
</dbReference>
<organism evidence="5 6">
    <name type="scientific">Gracilimonas mengyeensis</name>
    <dbReference type="NCBI Taxonomy" id="1302730"/>
    <lineage>
        <taxon>Bacteria</taxon>
        <taxon>Pseudomonadati</taxon>
        <taxon>Balneolota</taxon>
        <taxon>Balneolia</taxon>
        <taxon>Balneolales</taxon>
        <taxon>Balneolaceae</taxon>
        <taxon>Gracilimonas</taxon>
    </lineage>
</organism>
<dbReference type="CDD" id="cd01392">
    <property type="entry name" value="HTH_LacI"/>
    <property type="match status" value="1"/>
</dbReference>
<name>A0A521B665_9BACT</name>
<evidence type="ECO:0000256" key="2">
    <source>
        <dbReference type="ARBA" id="ARBA00023125"/>
    </source>
</evidence>